<sequence>MDSVKVDVIIPTFHPKERFLALMEQLEKQVLAVNRIVIVNTEKKAFEALMDCDTFLKEHPKAMLFHISQDEFDHGKTRNLAVSNSDAEVFVCMTQDALPADAYLTQELCKALFSDEKIAAAYARQLPEENCSRMERYTRQFNYPEQPSVKTKADLLRLGIKTYFCSNVCAAYKRDIFEQLGGFVNHTIFNEDMIYAAGVIQAGYAIAYAADAKVIHSHNYSGWQQFTRNFDLGVSHVQYPAVFDGVPPEGEGMKLVKKTAVYLAKTAPWLLPKLIWQSGMKWLGYRFGKKYQKLPPGLVRFCSLQKGYWKQEKE</sequence>
<protein>
    <submittedName>
        <fullName evidence="2">Glycosyltransferase</fullName>
    </submittedName>
</protein>
<dbReference type="InterPro" id="IPR029044">
    <property type="entry name" value="Nucleotide-diphossugar_trans"/>
</dbReference>
<name>A0AAE3DMF6_9FIRM</name>
<dbReference type="EMBL" id="JAJEQF010000013">
    <property type="protein sequence ID" value="MCC2167417.1"/>
    <property type="molecule type" value="Genomic_DNA"/>
</dbReference>
<organism evidence="2 3">
    <name type="scientific">Gallintestinimicrobium propionicum</name>
    <dbReference type="NCBI Taxonomy" id="2981770"/>
    <lineage>
        <taxon>Bacteria</taxon>
        <taxon>Bacillati</taxon>
        <taxon>Bacillota</taxon>
        <taxon>Clostridia</taxon>
        <taxon>Lachnospirales</taxon>
        <taxon>Lachnospiraceae</taxon>
        <taxon>Gallintestinimicrobium</taxon>
    </lineage>
</organism>
<feature type="domain" description="Glycosyltransferase 2-like" evidence="1">
    <location>
        <begin position="8"/>
        <end position="180"/>
    </location>
</feature>
<keyword evidence="3" id="KW-1185">Reference proteome</keyword>
<dbReference type="AlphaFoldDB" id="A0AAE3DMF6"/>
<dbReference type="RefSeq" id="WP_308728108.1">
    <property type="nucleotide sequence ID" value="NZ_JAJEQF010000013.1"/>
</dbReference>
<dbReference type="InterPro" id="IPR001173">
    <property type="entry name" value="Glyco_trans_2-like"/>
</dbReference>
<evidence type="ECO:0000313" key="3">
    <source>
        <dbReference type="Proteomes" id="UP001199355"/>
    </source>
</evidence>
<evidence type="ECO:0000313" key="2">
    <source>
        <dbReference type="EMBL" id="MCC2167417.1"/>
    </source>
</evidence>
<gene>
    <name evidence="2" type="ORF">LKD45_06855</name>
</gene>
<accession>A0AAE3DMF6</accession>
<comment type="caution">
    <text evidence="2">The sequence shown here is derived from an EMBL/GenBank/DDBJ whole genome shotgun (WGS) entry which is preliminary data.</text>
</comment>
<dbReference type="Proteomes" id="UP001199355">
    <property type="component" value="Unassembled WGS sequence"/>
</dbReference>
<dbReference type="Gene3D" id="3.90.550.10">
    <property type="entry name" value="Spore Coat Polysaccharide Biosynthesis Protein SpsA, Chain A"/>
    <property type="match status" value="1"/>
</dbReference>
<proteinExistence type="predicted"/>
<dbReference type="Pfam" id="PF00535">
    <property type="entry name" value="Glycos_transf_2"/>
    <property type="match status" value="1"/>
</dbReference>
<evidence type="ECO:0000259" key="1">
    <source>
        <dbReference type="Pfam" id="PF00535"/>
    </source>
</evidence>
<dbReference type="SUPFAM" id="SSF53448">
    <property type="entry name" value="Nucleotide-diphospho-sugar transferases"/>
    <property type="match status" value="1"/>
</dbReference>
<reference evidence="2 3" key="1">
    <citation type="submission" date="2021-10" db="EMBL/GenBank/DDBJ databases">
        <title>Anaerobic single-cell dispensing facilitates the cultivation of human gut bacteria.</title>
        <authorList>
            <person name="Afrizal A."/>
        </authorList>
    </citation>
    <scope>NUCLEOTIDE SEQUENCE [LARGE SCALE GENOMIC DNA]</scope>
    <source>
        <strain evidence="2 3">CLA-AA-H244</strain>
    </source>
</reference>